<comment type="caution">
    <text evidence="7">The sequence shown here is derived from an EMBL/GenBank/DDBJ whole genome shotgun (WGS) entry which is preliminary data.</text>
</comment>
<accession>A0ABT4A9X2</accession>
<reference evidence="7 8" key="1">
    <citation type="submission" date="2022-11" db="EMBL/GenBank/DDBJ databases">
        <title>Minimal conservation of predation-associated metabolite biosynthetic gene clusters underscores biosynthetic potential of Myxococcota including descriptions for ten novel species: Archangium lansinium sp. nov., Myxococcus landrumus sp. nov., Nannocystis bai.</title>
        <authorList>
            <person name="Ahearne A."/>
            <person name="Stevens C."/>
            <person name="Phillips K."/>
        </authorList>
    </citation>
    <scope>NUCLEOTIDE SEQUENCE [LARGE SCALE GENOMIC DNA]</scope>
    <source>
        <strain evidence="7 8">MIWBW</strain>
    </source>
</reference>
<proteinExistence type="inferred from homology"/>
<evidence type="ECO:0000256" key="2">
    <source>
        <dbReference type="ARBA" id="ARBA00006679"/>
    </source>
</evidence>
<gene>
    <name evidence="7" type="ORF">OV287_28460</name>
</gene>
<keyword evidence="8" id="KW-1185">Reference proteome</keyword>
<keyword evidence="6" id="KW-0472">Membrane</keyword>
<dbReference type="RefSeq" id="WP_267537198.1">
    <property type="nucleotide sequence ID" value="NZ_JAPNKA010000001.1"/>
</dbReference>
<dbReference type="Pfam" id="PF07681">
    <property type="entry name" value="DoxX"/>
    <property type="match status" value="1"/>
</dbReference>
<keyword evidence="5" id="KW-1133">Transmembrane helix</keyword>
<keyword evidence="3" id="KW-1003">Cell membrane</keyword>
<protein>
    <submittedName>
        <fullName evidence="7">DoxX family protein</fullName>
    </submittedName>
</protein>
<evidence type="ECO:0000256" key="4">
    <source>
        <dbReference type="ARBA" id="ARBA00022692"/>
    </source>
</evidence>
<comment type="subcellular location">
    <subcellularLocation>
        <location evidence="1">Cell membrane</location>
        <topology evidence="1">Multi-pass membrane protein</topology>
    </subcellularLocation>
</comment>
<evidence type="ECO:0000256" key="5">
    <source>
        <dbReference type="ARBA" id="ARBA00022989"/>
    </source>
</evidence>
<dbReference type="InterPro" id="IPR051907">
    <property type="entry name" value="DoxX-like_oxidoreductase"/>
</dbReference>
<keyword evidence="4" id="KW-0812">Transmembrane</keyword>
<comment type="similarity">
    <text evidence="2">Belongs to the DoxX family.</text>
</comment>
<evidence type="ECO:0000256" key="6">
    <source>
        <dbReference type="ARBA" id="ARBA00023136"/>
    </source>
</evidence>
<evidence type="ECO:0000256" key="3">
    <source>
        <dbReference type="ARBA" id="ARBA00022475"/>
    </source>
</evidence>
<dbReference type="InterPro" id="IPR032808">
    <property type="entry name" value="DoxX"/>
</dbReference>
<dbReference type="PANTHER" id="PTHR33452">
    <property type="entry name" value="OXIDOREDUCTASE CATD-RELATED"/>
    <property type="match status" value="1"/>
</dbReference>
<dbReference type="Proteomes" id="UP001207654">
    <property type="component" value="Unassembled WGS sequence"/>
</dbReference>
<name>A0ABT4A9X2_9BACT</name>
<evidence type="ECO:0000256" key="1">
    <source>
        <dbReference type="ARBA" id="ARBA00004651"/>
    </source>
</evidence>
<evidence type="ECO:0000313" key="8">
    <source>
        <dbReference type="Proteomes" id="UP001207654"/>
    </source>
</evidence>
<sequence length="168" mass="17642">MAVATMTALEGQLANHSALPLRATLGSTMLYHGISKLNREGLEQTSQFFENLGLEPARPLALATAWTETLAGALALLGIGTRVAALSILVTQAVAIAKVHASKGFDNQKGGYEFNLSLIAAALGLLLSGPGNLSVHHTLRPHLGRRWGLGLLRHKSVSPLGRLALLLG</sequence>
<evidence type="ECO:0000313" key="7">
    <source>
        <dbReference type="EMBL" id="MCY1078415.1"/>
    </source>
</evidence>
<dbReference type="PANTHER" id="PTHR33452:SF1">
    <property type="entry name" value="INNER MEMBRANE PROTEIN YPHA-RELATED"/>
    <property type="match status" value="1"/>
</dbReference>
<organism evidence="7 8">
    <name type="scientific">Archangium lansingense</name>
    <dbReference type="NCBI Taxonomy" id="2995310"/>
    <lineage>
        <taxon>Bacteria</taxon>
        <taxon>Pseudomonadati</taxon>
        <taxon>Myxococcota</taxon>
        <taxon>Myxococcia</taxon>
        <taxon>Myxococcales</taxon>
        <taxon>Cystobacterineae</taxon>
        <taxon>Archangiaceae</taxon>
        <taxon>Archangium</taxon>
    </lineage>
</organism>
<dbReference type="EMBL" id="JAPNKA010000001">
    <property type="protein sequence ID" value="MCY1078415.1"/>
    <property type="molecule type" value="Genomic_DNA"/>
</dbReference>